<dbReference type="GO" id="GO:0015031">
    <property type="term" value="P:protein transport"/>
    <property type="evidence" value="ECO:0007669"/>
    <property type="project" value="UniProtKB-KW"/>
</dbReference>
<dbReference type="GO" id="GO:0005829">
    <property type="term" value="C:cytosol"/>
    <property type="evidence" value="ECO:0007669"/>
    <property type="project" value="TreeGrafter"/>
</dbReference>
<accession>A0AA91T2J6</accession>
<dbReference type="Gene3D" id="2.170.150.10">
    <property type="entry name" value="Metal Binding Protein, Guanine Nucleotide Exchange Factor, Chain A"/>
    <property type="match status" value="1"/>
</dbReference>
<keyword evidence="1" id="KW-0813">Transport</keyword>
<dbReference type="PANTHER" id="PTHR13276:SF0">
    <property type="entry name" value="GUANINE NUCLEOTIDE EXCHANGE FACTOR MSS4"/>
    <property type="match status" value="1"/>
</dbReference>
<dbReference type="GO" id="GO:0007264">
    <property type="term" value="P:small GTPase-mediated signal transduction"/>
    <property type="evidence" value="ECO:0007669"/>
    <property type="project" value="InterPro"/>
</dbReference>
<dbReference type="KEGG" id="clus:A9F13_06g03256"/>
<dbReference type="SUPFAM" id="SSF51316">
    <property type="entry name" value="Mss4-like"/>
    <property type="match status" value="1"/>
</dbReference>
<dbReference type="GO" id="GO:0008270">
    <property type="term" value="F:zinc ion binding"/>
    <property type="evidence" value="ECO:0007669"/>
    <property type="project" value="TreeGrafter"/>
</dbReference>
<reference evidence="4 5" key="1">
    <citation type="submission" date="2017-04" db="EMBL/GenBank/DDBJ databases">
        <title>Draft genome of the yeast Clavispora lusitaniae type strain CBS 6936.</title>
        <authorList>
            <person name="Durrens P."/>
            <person name="Klopp C."/>
            <person name="Biteau N."/>
            <person name="Fitton-Ouhabi V."/>
            <person name="Dementhon K."/>
            <person name="Accoceberry I."/>
            <person name="Sherman D.J."/>
            <person name="Noel T."/>
        </authorList>
    </citation>
    <scope>NUCLEOTIDE SEQUENCE [LARGE SCALE GENOMIC DNA]</scope>
    <source>
        <strain evidence="4 5">CBS 6936</strain>
    </source>
</reference>
<evidence type="ECO:0000256" key="3">
    <source>
        <dbReference type="ARBA" id="ARBA00022927"/>
    </source>
</evidence>
<organism evidence="4 5">
    <name type="scientific">Clavispora lusitaniae</name>
    <name type="common">Candida lusitaniae</name>
    <dbReference type="NCBI Taxonomy" id="36911"/>
    <lineage>
        <taxon>Eukaryota</taxon>
        <taxon>Fungi</taxon>
        <taxon>Dikarya</taxon>
        <taxon>Ascomycota</taxon>
        <taxon>Saccharomycotina</taxon>
        <taxon>Pichiomycetes</taxon>
        <taxon>Metschnikowiaceae</taxon>
        <taxon>Clavispora</taxon>
    </lineage>
</organism>
<dbReference type="InterPro" id="IPR011323">
    <property type="entry name" value="Mss4/transl-control_tumour"/>
</dbReference>
<dbReference type="EMBL" id="LYUB02000006">
    <property type="protein sequence ID" value="OVF09166.1"/>
    <property type="molecule type" value="Genomic_DNA"/>
</dbReference>
<evidence type="ECO:0000256" key="2">
    <source>
        <dbReference type="ARBA" id="ARBA00022658"/>
    </source>
</evidence>
<proteinExistence type="predicted"/>
<evidence type="ECO:0000313" key="4">
    <source>
        <dbReference type="EMBL" id="OVF09166.1"/>
    </source>
</evidence>
<dbReference type="GO" id="GO:0005085">
    <property type="term" value="F:guanyl-nucleotide exchange factor activity"/>
    <property type="evidence" value="ECO:0007669"/>
    <property type="project" value="UniProtKB-KW"/>
</dbReference>
<dbReference type="OMA" id="GPIGMVC"/>
<evidence type="ECO:0000313" key="5">
    <source>
        <dbReference type="Proteomes" id="UP000195602"/>
    </source>
</evidence>
<comment type="caution">
    <text evidence="4">The sequence shown here is derived from an EMBL/GenBank/DDBJ whole genome shotgun (WGS) entry which is preliminary data.</text>
</comment>
<dbReference type="PANTHER" id="PTHR13276">
    <property type="entry name" value="GUANINE NUCLEOTIDE EXCHANGE FACTOR MSS4"/>
    <property type="match status" value="1"/>
</dbReference>
<dbReference type="InterPro" id="IPR007515">
    <property type="entry name" value="Mss4"/>
</dbReference>
<dbReference type="Pfam" id="PF04421">
    <property type="entry name" value="Mss4"/>
    <property type="match status" value="1"/>
</dbReference>
<dbReference type="AlphaFoldDB" id="A0AA91T2J6"/>
<sequence length="132" mass="14426">MPIKSYSDLGGKWPTGIVRCPFDSCNTRIIALTPQLASTEVLLENAPSMAAQGKSFLQVNDVWDFDNVGVSRTAPDLEKSEAVGQLSKVERLLICGECDKGPIGFAGYVNAQDSDVKNLRYYLSCDTVKYDV</sequence>
<keyword evidence="3" id="KW-0653">Protein transport</keyword>
<name>A0AA91T2J6_CLALS</name>
<dbReference type="InterPro" id="IPR011057">
    <property type="entry name" value="Mss4-like_sf"/>
</dbReference>
<dbReference type="PROSITE" id="PS51796">
    <property type="entry name" value="MSS4"/>
    <property type="match status" value="1"/>
</dbReference>
<dbReference type="Proteomes" id="UP000195602">
    <property type="component" value="Unassembled WGS sequence"/>
</dbReference>
<evidence type="ECO:0000256" key="1">
    <source>
        <dbReference type="ARBA" id="ARBA00022448"/>
    </source>
</evidence>
<dbReference type="GO" id="GO:0006892">
    <property type="term" value="P:post-Golgi vesicle-mediated transport"/>
    <property type="evidence" value="ECO:0007669"/>
    <property type="project" value="TreeGrafter"/>
</dbReference>
<protein>
    <submittedName>
        <fullName evidence="4">Guanine nucleotide exchange factor</fullName>
    </submittedName>
</protein>
<gene>
    <name evidence="4" type="ORF">A9F13_06g03256</name>
</gene>
<keyword evidence="2" id="KW-0344">Guanine-nucleotide releasing factor</keyword>
<dbReference type="GO" id="GO:0016020">
    <property type="term" value="C:membrane"/>
    <property type="evidence" value="ECO:0007669"/>
    <property type="project" value="TreeGrafter"/>
</dbReference>